<evidence type="ECO:0000256" key="5">
    <source>
        <dbReference type="ARBA" id="ARBA00023014"/>
    </source>
</evidence>
<dbReference type="AlphaFoldDB" id="M5E1W1"/>
<comment type="similarity">
    <text evidence="1">Belongs to the nitroreductase family.</text>
</comment>
<dbReference type="OrthoDB" id="368873at2"/>
<dbReference type="Gene3D" id="3.30.70.20">
    <property type="match status" value="1"/>
</dbReference>
<keyword evidence="8" id="KW-1185">Reference proteome</keyword>
<reference evidence="8" key="1">
    <citation type="journal article" date="2013" name="Genome Announc.">
        <title>Genome Sequence of Halanaerobium saccharolyticum subsp. saccharolyticum Strain DSM 6643T, a Halophilic Hydrogen-Producing Bacterium.</title>
        <authorList>
            <person name="Kivisto A."/>
            <person name="Larjo A."/>
            <person name="Ciranna A."/>
            <person name="Santala V."/>
            <person name="Roos C."/>
            <person name="Karp M."/>
        </authorList>
    </citation>
    <scope>NUCLEOTIDE SEQUENCE [LARGE SCALE GENOMIC DNA]</scope>
    <source>
        <strain evidence="8">DSM 6643</strain>
    </source>
</reference>
<accession>M5E1W1</accession>
<evidence type="ECO:0000256" key="1">
    <source>
        <dbReference type="ARBA" id="ARBA00007118"/>
    </source>
</evidence>
<dbReference type="Pfam" id="PF13237">
    <property type="entry name" value="Fer4_10"/>
    <property type="match status" value="1"/>
</dbReference>
<proteinExistence type="inferred from homology"/>
<dbReference type="eggNOG" id="COG0778">
    <property type="taxonomic scope" value="Bacteria"/>
</dbReference>
<dbReference type="PROSITE" id="PS51379">
    <property type="entry name" value="4FE4S_FER_2"/>
    <property type="match status" value="2"/>
</dbReference>
<keyword evidence="4" id="KW-0408">Iron</keyword>
<dbReference type="SUPFAM" id="SSF55469">
    <property type="entry name" value="FMN-dependent nitroreductase-like"/>
    <property type="match status" value="1"/>
</dbReference>
<dbReference type="InterPro" id="IPR017896">
    <property type="entry name" value="4Fe4S_Fe-S-bd"/>
</dbReference>
<evidence type="ECO:0000259" key="6">
    <source>
        <dbReference type="PROSITE" id="PS51379"/>
    </source>
</evidence>
<dbReference type="InterPro" id="IPR000415">
    <property type="entry name" value="Nitroreductase-like"/>
</dbReference>
<keyword evidence="2" id="KW-0479">Metal-binding</keyword>
<evidence type="ECO:0000256" key="2">
    <source>
        <dbReference type="ARBA" id="ARBA00022723"/>
    </source>
</evidence>
<dbReference type="Pfam" id="PF00881">
    <property type="entry name" value="Nitroreductase"/>
    <property type="match status" value="1"/>
</dbReference>
<feature type="domain" description="4Fe-4S ferredoxin-type" evidence="6">
    <location>
        <begin position="29"/>
        <end position="58"/>
    </location>
</feature>
<dbReference type="PANTHER" id="PTHR43673:SF10">
    <property type="entry name" value="NADH DEHYDROGENASE_NAD(P)H NITROREDUCTASE XCC3605-RELATED"/>
    <property type="match status" value="1"/>
</dbReference>
<evidence type="ECO:0000256" key="3">
    <source>
        <dbReference type="ARBA" id="ARBA00023002"/>
    </source>
</evidence>
<evidence type="ECO:0000313" key="8">
    <source>
        <dbReference type="Proteomes" id="UP000012063"/>
    </source>
</evidence>
<dbReference type="eggNOG" id="COG1145">
    <property type="taxonomic scope" value="Bacteria"/>
</dbReference>
<evidence type="ECO:0000256" key="4">
    <source>
        <dbReference type="ARBA" id="ARBA00023004"/>
    </source>
</evidence>
<keyword evidence="3" id="KW-0560">Oxidoreductase</keyword>
<sequence>MMKVDKEKCIGCSKCLDDCLVNDIIMVEGKAQIKNENCFKCGHCIAICPVNAVTTSEYNMDEVKEYKEKEFSISADNLLNFIKFRRSIRQFKEKDVEENKIIKIIEAGRFTPTGSNQQDVSFTVVKDEIDKFRELILKNLNKKGKSILNNLRPETMKFKKYAEMWMQMYQDYQNESVHNDRLFFNAPIVIVISANSSINGSLASSNMELMANALNLGVLFSGFTLRGAKDKEEVRKFLGIKSNKEIVTAMVIGYPDVKYFRTVPRKEADINWK</sequence>
<dbReference type="RefSeq" id="WP_005489256.1">
    <property type="nucleotide sequence ID" value="NZ_CAUI01000021.1"/>
</dbReference>
<dbReference type="InterPro" id="IPR017900">
    <property type="entry name" value="4Fe4S_Fe_S_CS"/>
</dbReference>
<dbReference type="Gene3D" id="3.40.109.10">
    <property type="entry name" value="NADH Oxidase"/>
    <property type="match status" value="1"/>
</dbReference>
<dbReference type="GO" id="GO:0016491">
    <property type="term" value="F:oxidoreductase activity"/>
    <property type="evidence" value="ECO:0007669"/>
    <property type="project" value="UniProtKB-KW"/>
</dbReference>
<protein>
    <submittedName>
        <fullName evidence="7">Ferredoxin</fullName>
    </submittedName>
</protein>
<dbReference type="PANTHER" id="PTHR43673">
    <property type="entry name" value="NAD(P)H NITROREDUCTASE YDGI-RELATED"/>
    <property type="match status" value="1"/>
</dbReference>
<dbReference type="EMBL" id="CAUI01000021">
    <property type="protein sequence ID" value="CCU79950.1"/>
    <property type="molecule type" value="Genomic_DNA"/>
</dbReference>
<dbReference type="InParanoid" id="M5E1W1"/>
<dbReference type="SUPFAM" id="SSF54862">
    <property type="entry name" value="4Fe-4S ferredoxins"/>
    <property type="match status" value="1"/>
</dbReference>
<gene>
    <name evidence="7" type="ORF">HSACCH_01733</name>
</gene>
<evidence type="ECO:0000313" key="7">
    <source>
        <dbReference type="EMBL" id="CCU79950.1"/>
    </source>
</evidence>
<dbReference type="GO" id="GO:0046872">
    <property type="term" value="F:metal ion binding"/>
    <property type="evidence" value="ECO:0007669"/>
    <property type="project" value="UniProtKB-KW"/>
</dbReference>
<keyword evidence="5" id="KW-0411">Iron-sulfur</keyword>
<dbReference type="InterPro" id="IPR029479">
    <property type="entry name" value="Nitroreductase"/>
</dbReference>
<organism evidence="7 8">
    <name type="scientific">Halanaerobium saccharolyticum subsp. saccharolyticum DSM 6643</name>
    <dbReference type="NCBI Taxonomy" id="1293054"/>
    <lineage>
        <taxon>Bacteria</taxon>
        <taxon>Bacillati</taxon>
        <taxon>Bacillota</taxon>
        <taxon>Clostridia</taxon>
        <taxon>Halanaerobiales</taxon>
        <taxon>Halanaerobiaceae</taxon>
        <taxon>Halanaerobium</taxon>
    </lineage>
</organism>
<dbReference type="STRING" id="1293054.HSACCH_01733"/>
<feature type="domain" description="4Fe-4S ferredoxin-type" evidence="6">
    <location>
        <begin position="1"/>
        <end position="28"/>
    </location>
</feature>
<dbReference type="GO" id="GO:0051536">
    <property type="term" value="F:iron-sulfur cluster binding"/>
    <property type="evidence" value="ECO:0007669"/>
    <property type="project" value="UniProtKB-KW"/>
</dbReference>
<dbReference type="CDD" id="cd02143">
    <property type="entry name" value="nitroreductase_FeS-like"/>
    <property type="match status" value="1"/>
</dbReference>
<name>M5E1W1_9FIRM</name>
<dbReference type="PROSITE" id="PS00198">
    <property type="entry name" value="4FE4S_FER_1"/>
    <property type="match status" value="1"/>
</dbReference>
<dbReference type="Proteomes" id="UP000012063">
    <property type="component" value="Unassembled WGS sequence"/>
</dbReference>
<comment type="caution">
    <text evidence="7">The sequence shown here is derived from an EMBL/GenBank/DDBJ whole genome shotgun (WGS) entry which is preliminary data.</text>
</comment>